<dbReference type="FunFam" id="2.40.30.20:FF:000003">
    <property type="entry name" value="Riboflavin synthase, alpha subunit"/>
    <property type="match status" value="1"/>
</dbReference>
<dbReference type="EMBL" id="CP020921">
    <property type="protein sequence ID" value="AWB11073.1"/>
    <property type="molecule type" value="Genomic_DNA"/>
</dbReference>
<comment type="catalytic activity">
    <reaction evidence="1">
        <text>2 6,7-dimethyl-8-(1-D-ribityl)lumazine + H(+) = 5-amino-6-(D-ribitylamino)uracil + riboflavin</text>
        <dbReference type="Rhea" id="RHEA:20772"/>
        <dbReference type="ChEBI" id="CHEBI:15378"/>
        <dbReference type="ChEBI" id="CHEBI:15934"/>
        <dbReference type="ChEBI" id="CHEBI:57986"/>
        <dbReference type="ChEBI" id="CHEBI:58201"/>
        <dbReference type="EC" id="2.5.1.9"/>
    </reaction>
</comment>
<gene>
    <name evidence="13" type="ORF">TDSAC_1737</name>
</gene>
<dbReference type="Pfam" id="PF00677">
    <property type="entry name" value="Lum_binding"/>
    <property type="match status" value="2"/>
</dbReference>
<evidence type="ECO:0000256" key="5">
    <source>
        <dbReference type="ARBA" id="ARBA00012827"/>
    </source>
</evidence>
<feature type="domain" description="Lumazine-binding" evidence="12">
    <location>
        <begin position="1"/>
        <end position="96"/>
    </location>
</feature>
<dbReference type="PANTHER" id="PTHR21098">
    <property type="entry name" value="RIBOFLAVIN SYNTHASE ALPHA CHAIN"/>
    <property type="match status" value="1"/>
</dbReference>
<dbReference type="KEGG" id="taci:TDSAC_1737"/>
<evidence type="ECO:0000256" key="3">
    <source>
        <dbReference type="ARBA" id="ARBA00004887"/>
    </source>
</evidence>
<dbReference type="FunFam" id="2.40.30.20:FF:000004">
    <property type="entry name" value="Riboflavin synthase, alpha subunit"/>
    <property type="match status" value="1"/>
</dbReference>
<dbReference type="PROSITE" id="PS51177">
    <property type="entry name" value="LUMAZINE_BIND"/>
    <property type="match status" value="2"/>
</dbReference>
<dbReference type="RefSeq" id="WP_108310113.1">
    <property type="nucleotide sequence ID" value="NZ_CP020921.1"/>
</dbReference>
<reference evidence="13 14" key="1">
    <citation type="submission" date="2017-04" db="EMBL/GenBank/DDBJ databases">
        <title>Genomic insights into metabolism of Thermodesulfobium acidiphilum.</title>
        <authorList>
            <person name="Toshchakov S.V."/>
            <person name="Frolov E.N."/>
            <person name="Kublanov I.V."/>
            <person name="Samarov N.I."/>
            <person name="Novikov A."/>
            <person name="Lebedinsky A.V."/>
            <person name="Bonch-Osmolovskaya E.A."/>
            <person name="Chernyh N.A."/>
        </authorList>
    </citation>
    <scope>NUCLEOTIDE SEQUENCE [LARGE SCALE GENOMIC DNA]</scope>
    <source>
        <strain evidence="13 14">3127-1</strain>
    </source>
</reference>
<evidence type="ECO:0000313" key="14">
    <source>
        <dbReference type="Proteomes" id="UP000244792"/>
    </source>
</evidence>
<keyword evidence="7" id="KW-0686">Riboflavin biosynthesis</keyword>
<dbReference type="NCBIfam" id="NF009566">
    <property type="entry name" value="PRK13020.1"/>
    <property type="match status" value="1"/>
</dbReference>
<evidence type="ECO:0000256" key="11">
    <source>
        <dbReference type="PROSITE-ProRule" id="PRU00524"/>
    </source>
</evidence>
<proteinExistence type="predicted"/>
<organism evidence="13 14">
    <name type="scientific">Thermodesulfobium acidiphilum</name>
    <dbReference type="NCBI Taxonomy" id="1794699"/>
    <lineage>
        <taxon>Bacteria</taxon>
        <taxon>Pseudomonadati</taxon>
        <taxon>Thermodesulfobiota</taxon>
        <taxon>Thermodesulfobiia</taxon>
        <taxon>Thermodesulfobiales</taxon>
        <taxon>Thermodesulfobiaceae</taxon>
        <taxon>Thermodesulfobium</taxon>
    </lineage>
</organism>
<evidence type="ECO:0000256" key="2">
    <source>
        <dbReference type="ARBA" id="ARBA00002803"/>
    </source>
</evidence>
<protein>
    <recommendedName>
        <fullName evidence="6 10">Riboflavin synthase</fullName>
        <ecNumber evidence="5 10">2.5.1.9</ecNumber>
    </recommendedName>
</protein>
<dbReference type="InterPro" id="IPR023366">
    <property type="entry name" value="ATP_synth_asu-like_sf"/>
</dbReference>
<feature type="repeat" description="Lumazine-binding" evidence="11">
    <location>
        <begin position="1"/>
        <end position="96"/>
    </location>
</feature>
<evidence type="ECO:0000256" key="10">
    <source>
        <dbReference type="NCBIfam" id="TIGR00187"/>
    </source>
</evidence>
<comment type="pathway">
    <text evidence="3">Cofactor biosynthesis; riboflavin biosynthesis; riboflavin from 2-hydroxy-3-oxobutyl phosphate and 5-amino-6-(D-ribitylamino)uracil: step 2/2.</text>
</comment>
<dbReference type="SUPFAM" id="SSF63380">
    <property type="entry name" value="Riboflavin synthase domain-like"/>
    <property type="match status" value="2"/>
</dbReference>
<evidence type="ECO:0000256" key="6">
    <source>
        <dbReference type="ARBA" id="ARBA00013950"/>
    </source>
</evidence>
<keyword evidence="9" id="KW-0677">Repeat</keyword>
<dbReference type="NCBIfam" id="TIGR00187">
    <property type="entry name" value="ribE"/>
    <property type="match status" value="1"/>
</dbReference>
<comment type="subunit">
    <text evidence="4">Homotrimer.</text>
</comment>
<evidence type="ECO:0000256" key="9">
    <source>
        <dbReference type="ARBA" id="ARBA00022737"/>
    </source>
</evidence>
<comment type="function">
    <text evidence="2">Catalyzes the dismutation of two molecules of 6,7-dimethyl-8-ribityllumazine, resulting in the formation of riboflavin and 5-amino-6-(D-ribitylamino)uracil.</text>
</comment>
<dbReference type="InterPro" id="IPR017938">
    <property type="entry name" value="Riboflavin_synthase-like_b-brl"/>
</dbReference>
<keyword evidence="14" id="KW-1185">Reference proteome</keyword>
<dbReference type="GO" id="GO:0004746">
    <property type="term" value="F:riboflavin synthase activity"/>
    <property type="evidence" value="ECO:0007669"/>
    <property type="project" value="UniProtKB-UniRule"/>
</dbReference>
<dbReference type="Proteomes" id="UP000244792">
    <property type="component" value="Chromosome"/>
</dbReference>
<dbReference type="EC" id="2.5.1.9" evidence="5 10"/>
<dbReference type="NCBIfam" id="NF006767">
    <property type="entry name" value="PRK09289.1"/>
    <property type="match status" value="1"/>
</dbReference>
<name>A0A2R4W2R9_THEAF</name>
<dbReference type="InterPro" id="IPR026017">
    <property type="entry name" value="Lumazine-bd_dom"/>
</dbReference>
<dbReference type="PIRSF" id="PIRSF000498">
    <property type="entry name" value="Riboflavin_syn_A"/>
    <property type="match status" value="1"/>
</dbReference>
<evidence type="ECO:0000259" key="12">
    <source>
        <dbReference type="PROSITE" id="PS51177"/>
    </source>
</evidence>
<dbReference type="OrthoDB" id="9788537at2"/>
<dbReference type="InterPro" id="IPR001783">
    <property type="entry name" value="Lumazine-bd"/>
</dbReference>
<dbReference type="CDD" id="cd00402">
    <property type="entry name" value="Riboflavin_synthase_like"/>
    <property type="match status" value="1"/>
</dbReference>
<dbReference type="GO" id="GO:0009231">
    <property type="term" value="P:riboflavin biosynthetic process"/>
    <property type="evidence" value="ECO:0007669"/>
    <property type="project" value="UniProtKB-KW"/>
</dbReference>
<evidence type="ECO:0000256" key="1">
    <source>
        <dbReference type="ARBA" id="ARBA00000968"/>
    </source>
</evidence>
<evidence type="ECO:0000256" key="4">
    <source>
        <dbReference type="ARBA" id="ARBA00011233"/>
    </source>
</evidence>
<feature type="repeat" description="Lumazine-binding" evidence="11">
    <location>
        <begin position="97"/>
        <end position="193"/>
    </location>
</feature>
<evidence type="ECO:0000256" key="7">
    <source>
        <dbReference type="ARBA" id="ARBA00022619"/>
    </source>
</evidence>
<keyword evidence="8" id="KW-0808">Transferase</keyword>
<dbReference type="PANTHER" id="PTHR21098:SF12">
    <property type="entry name" value="RIBOFLAVIN SYNTHASE"/>
    <property type="match status" value="1"/>
</dbReference>
<feature type="domain" description="Lumazine-binding" evidence="12">
    <location>
        <begin position="97"/>
        <end position="193"/>
    </location>
</feature>
<dbReference type="Gene3D" id="2.40.30.20">
    <property type="match status" value="2"/>
</dbReference>
<dbReference type="AlphaFoldDB" id="A0A2R4W2R9"/>
<sequence>MFTGIIEDVGQIISFSPQGYGYKIKISFKKQFDDLKISDSIAVDGVCLTVTKINGQSFEADISKETVSVTTFKHLKAGMKVNLERAMKHDSRFGGHIVLGHVDGVGKITSIKNEKLNAILTIEFPPPLKKYIAHKGSIAVNGISLTIAAVKENSFDVALIPLTIKETSLSDKKVGSPVNIEVDVISRYIENLLKYKD</sequence>
<evidence type="ECO:0000256" key="8">
    <source>
        <dbReference type="ARBA" id="ARBA00022679"/>
    </source>
</evidence>
<evidence type="ECO:0000313" key="13">
    <source>
        <dbReference type="EMBL" id="AWB11073.1"/>
    </source>
</evidence>
<accession>A0A2R4W2R9</accession>